<comment type="caution">
    <text evidence="2">The sequence shown here is derived from an EMBL/GenBank/DDBJ whole genome shotgun (WGS) entry which is preliminary data.</text>
</comment>
<proteinExistence type="predicted"/>
<dbReference type="STRING" id="543379.A0A232EWG2"/>
<feature type="region of interest" description="Disordered" evidence="1">
    <location>
        <begin position="167"/>
        <end position="187"/>
    </location>
</feature>
<evidence type="ECO:0008006" key="4">
    <source>
        <dbReference type="Google" id="ProtNLM"/>
    </source>
</evidence>
<organism evidence="2 3">
    <name type="scientific">Trichomalopsis sarcophagae</name>
    <dbReference type="NCBI Taxonomy" id="543379"/>
    <lineage>
        <taxon>Eukaryota</taxon>
        <taxon>Metazoa</taxon>
        <taxon>Ecdysozoa</taxon>
        <taxon>Arthropoda</taxon>
        <taxon>Hexapoda</taxon>
        <taxon>Insecta</taxon>
        <taxon>Pterygota</taxon>
        <taxon>Neoptera</taxon>
        <taxon>Endopterygota</taxon>
        <taxon>Hymenoptera</taxon>
        <taxon>Apocrita</taxon>
        <taxon>Proctotrupomorpha</taxon>
        <taxon>Chalcidoidea</taxon>
        <taxon>Pteromalidae</taxon>
        <taxon>Pteromalinae</taxon>
        <taxon>Trichomalopsis</taxon>
    </lineage>
</organism>
<evidence type="ECO:0000313" key="2">
    <source>
        <dbReference type="EMBL" id="OXU22671.1"/>
    </source>
</evidence>
<feature type="compositionally biased region" description="Polar residues" evidence="1">
    <location>
        <begin position="494"/>
        <end position="505"/>
    </location>
</feature>
<evidence type="ECO:0000313" key="3">
    <source>
        <dbReference type="Proteomes" id="UP000215335"/>
    </source>
</evidence>
<gene>
    <name evidence="2" type="ORF">TSAR_000978</name>
</gene>
<sequence>MELNKPDPFKPNKNQIGQDWKIWKKEFLIYLRLSGCYEKCTEEERALILVNLMGTEGVRVMEQMTFDDPEEKNDMDILIKKFDQIFDPPLNEAEERYKFFSRRIRANENIDNYVADLKTRASTCNFGSESEKFIIDMIIRDMDSYIRGVFNINNDKIKDLTKKAIASKPETSEDTDSSNKAQDKSNQPKFCWKCNSRHKQAKNNKKEETKKVCSKCNTNHPFKQCPADANNKEEIKRICSKCGTNHPYKQCPAYDKICVDNKEEIKRICSRCGTNHPYGQCPANDKICELISSSVKFTEKGKAYRLLNCIGTKGIEAMNEMTFENSDERENMDVLLKKFDEIFDPPFDEIEERYKFFSRRKNPKESLDNYVADITEKASKCNFGNQKDKFLIDMIILNMDKDYQHAAFALDDVSLPSIIQIYNQQLIYSQKMKELMDHDESLNKNLENISGAENINHVKSVFKDVDKEKLGSNVQNLTSDKYEYMYKKNNNLKQQVGKSNDTAGNFSKDPPLRGSMEPGATKSPSKAGPLCSKCLTNHVVFMRCPAYNATCSYCFENGHYTTACTLKNATEETANLPKHASNKKNESLAKCSWCETRHAANQCPHDKDCTLCEIFPHNVCFNCRSNPHAHTCYYKGYVKLPTPQGYPSSSTKNHEYTNVATTTARNSELTRERGCSRCGCLHPPRKCLAYNKRCSSCDKLGHFEWKCKSRPTNRALEDCPICHTRRLQHLNKNRYFCNRCAKFYFINGSDEDDDDDDEQKEDKSCTIS</sequence>
<dbReference type="OrthoDB" id="2286242at2759"/>
<dbReference type="PANTHER" id="PTHR33198">
    <property type="entry name" value="ANK_REP_REGION DOMAIN-CONTAINING PROTEIN-RELATED"/>
    <property type="match status" value="1"/>
</dbReference>
<feature type="compositionally biased region" description="Polar residues" evidence="1">
    <location>
        <begin position="178"/>
        <end position="187"/>
    </location>
</feature>
<dbReference type="EMBL" id="NNAY01001873">
    <property type="protein sequence ID" value="OXU22671.1"/>
    <property type="molecule type" value="Genomic_DNA"/>
</dbReference>
<dbReference type="AlphaFoldDB" id="A0A232EWG2"/>
<accession>A0A232EWG2</accession>
<name>A0A232EWG2_9HYME</name>
<evidence type="ECO:0000256" key="1">
    <source>
        <dbReference type="SAM" id="MobiDB-lite"/>
    </source>
</evidence>
<feature type="region of interest" description="Disordered" evidence="1">
    <location>
        <begin position="494"/>
        <end position="527"/>
    </location>
</feature>
<keyword evidence="3" id="KW-1185">Reference proteome</keyword>
<reference evidence="2 3" key="1">
    <citation type="journal article" date="2017" name="Curr. Biol.">
        <title>The Evolution of Venom by Co-option of Single-Copy Genes.</title>
        <authorList>
            <person name="Martinson E.O."/>
            <person name="Mrinalini"/>
            <person name="Kelkar Y.D."/>
            <person name="Chang C.H."/>
            <person name="Werren J.H."/>
        </authorList>
    </citation>
    <scope>NUCLEOTIDE SEQUENCE [LARGE SCALE GENOMIC DNA]</scope>
    <source>
        <strain evidence="2 3">Alberta</strain>
        <tissue evidence="2">Whole body</tissue>
    </source>
</reference>
<dbReference type="Proteomes" id="UP000215335">
    <property type="component" value="Unassembled WGS sequence"/>
</dbReference>
<protein>
    <recommendedName>
        <fullName evidence="4">CCHC-type domain-containing protein</fullName>
    </recommendedName>
</protein>